<feature type="binding site" evidence="2">
    <location>
        <position position="129"/>
    </location>
    <ligand>
        <name>a divalent metal cation</name>
        <dbReference type="ChEBI" id="CHEBI:60240"/>
        <label>1</label>
    </ligand>
</feature>
<name>G8JPD4_ERECY</name>
<proteinExistence type="predicted"/>
<dbReference type="InterPro" id="IPR032466">
    <property type="entry name" value="Metal_Hydrolase"/>
</dbReference>
<reference evidence="4" key="1">
    <citation type="journal article" date="2012" name="G3 (Bethesda)">
        <title>Pichia sorbitophila, an interspecies yeast hybrid reveals early steps of genome resolution following polyploidization.</title>
        <authorList>
            <person name="Leh Louis V."/>
            <person name="Despons L."/>
            <person name="Friedrich A."/>
            <person name="Martin T."/>
            <person name="Durrens P."/>
            <person name="Casaregola S."/>
            <person name="Neuveglise C."/>
            <person name="Fairhead C."/>
            <person name="Marck C."/>
            <person name="Cruz J.A."/>
            <person name="Straub M.L."/>
            <person name="Kugler V."/>
            <person name="Sacerdot C."/>
            <person name="Uzunov Z."/>
            <person name="Thierry A."/>
            <person name="Weiss S."/>
            <person name="Bleykasten C."/>
            <person name="De Montigny J."/>
            <person name="Jacques N."/>
            <person name="Jung P."/>
            <person name="Lemaire M."/>
            <person name="Mallet S."/>
            <person name="Morel G."/>
            <person name="Richard G.F."/>
            <person name="Sarkar A."/>
            <person name="Savel G."/>
            <person name="Schacherer J."/>
            <person name="Seret M.L."/>
            <person name="Talla E."/>
            <person name="Samson G."/>
            <person name="Jubin C."/>
            <person name="Poulain J."/>
            <person name="Vacherie B."/>
            <person name="Barbe V."/>
            <person name="Pelletier E."/>
            <person name="Sherman D.J."/>
            <person name="Westhof E."/>
            <person name="Weissenbach J."/>
            <person name="Baret P.V."/>
            <person name="Wincker P."/>
            <person name="Gaillardin C."/>
            <person name="Dujon B."/>
            <person name="Souciet J.L."/>
        </authorList>
    </citation>
    <scope>NUCLEOTIDE SEQUENCE [LARGE SCALE GENOMIC DNA]</scope>
    <source>
        <strain evidence="4">CBS 270.75 / DBVPG 7215 / KCTC 17166 / NRRL Y-17582</strain>
    </source>
</reference>
<dbReference type="GO" id="GO:0016788">
    <property type="term" value="F:hydrolase activity, acting on ester bonds"/>
    <property type="evidence" value="ECO:0007669"/>
    <property type="project" value="InterPro"/>
</dbReference>
<dbReference type="EMBL" id="CP002498">
    <property type="protein sequence ID" value="AET38401.1"/>
    <property type="molecule type" value="Genomic_DNA"/>
</dbReference>
<dbReference type="InterPro" id="IPR001130">
    <property type="entry name" value="TatD-like"/>
</dbReference>
<dbReference type="RefSeq" id="XP_003645218.1">
    <property type="nucleotide sequence ID" value="XM_003645170.1"/>
</dbReference>
<dbReference type="Proteomes" id="UP000006790">
    <property type="component" value="Chromosome 2"/>
</dbReference>
<dbReference type="GO" id="GO:0046872">
    <property type="term" value="F:metal ion binding"/>
    <property type="evidence" value="ECO:0007669"/>
    <property type="project" value="UniProtKB-KW"/>
</dbReference>
<dbReference type="eggNOG" id="KOG3020">
    <property type="taxonomic scope" value="Eukaryota"/>
</dbReference>
<evidence type="ECO:0000256" key="2">
    <source>
        <dbReference type="PIRSR" id="PIRSR005902-1"/>
    </source>
</evidence>
<keyword evidence="1" id="KW-0378">Hydrolase</keyword>
<dbReference type="PROSITE" id="PS01091">
    <property type="entry name" value="TATD_3"/>
    <property type="match status" value="1"/>
</dbReference>
<dbReference type="HOGENOM" id="CLU_031506_3_1_1"/>
<feature type="binding site" evidence="2">
    <location>
        <position position="186"/>
    </location>
    <ligand>
        <name>a divalent metal cation</name>
        <dbReference type="ChEBI" id="CHEBI:60240"/>
        <label>2</label>
    </ligand>
</feature>
<dbReference type="PANTHER" id="PTHR47345">
    <property type="entry name" value="CUT9-INTERACTING PROTEIN SCN1"/>
    <property type="match status" value="1"/>
</dbReference>
<dbReference type="Pfam" id="PF01026">
    <property type="entry name" value="TatD_DNase"/>
    <property type="match status" value="1"/>
</dbReference>
<evidence type="ECO:0000256" key="1">
    <source>
        <dbReference type="ARBA" id="ARBA00022801"/>
    </source>
</evidence>
<dbReference type="PANTHER" id="PTHR47345:SF1">
    <property type="entry name" value="CUT9-INTERACTING PROTEIN SCN1"/>
    <property type="match status" value="1"/>
</dbReference>
<dbReference type="AlphaFoldDB" id="G8JPD4"/>
<dbReference type="Gene3D" id="3.20.20.140">
    <property type="entry name" value="Metal-dependent hydrolases"/>
    <property type="match status" value="1"/>
</dbReference>
<dbReference type="OrthoDB" id="413993at2759"/>
<keyword evidence="4" id="KW-1185">Reference proteome</keyword>
<sequence>MVQYIDSHCHLTTSSQDGGVGRQYEVDHTEMQLYVMSCNALDWKALKAVGVKQQDIVVGFGVQPYYSHLFRLGGGASVSKEEHYKGVLESKDGQQLCEVIGVLPEPINIEEYITGAFEEFGEQIRCIGEIGLDGAFRLPSNGFNQEDSTGDAVGLTNVRVRMSHQVAIFKRFCEVAVAKRLPVSIHSVRCHGKMFELCRELLLPHEEVKIDMHSYSGSVESVSTCWLRCFPQNRIYFGISKIHSLKNYARGLDLLRSIPLECLLTETDLPVNSTPAQILKKNIEYVIEAIRASHKLASTHEAVAQIYENSCRFLSV</sequence>
<evidence type="ECO:0000313" key="3">
    <source>
        <dbReference type="EMBL" id="AET38401.1"/>
    </source>
</evidence>
<dbReference type="InterPro" id="IPR018228">
    <property type="entry name" value="DNase_TatD-rel_CS"/>
</dbReference>
<keyword evidence="2" id="KW-0479">Metal-binding</keyword>
<protein>
    <recommendedName>
        <fullName evidence="5">TatD related DNase</fullName>
    </recommendedName>
</protein>
<dbReference type="PIRSF" id="PIRSF005902">
    <property type="entry name" value="DNase_TatD"/>
    <property type="match status" value="1"/>
</dbReference>
<dbReference type="InterPro" id="IPR053044">
    <property type="entry name" value="Metallo-hydrolase/TatD-type"/>
</dbReference>
<evidence type="ECO:0000313" key="4">
    <source>
        <dbReference type="Proteomes" id="UP000006790"/>
    </source>
</evidence>
<gene>
    <name evidence="3" type="ordered locus">Ecym_2692</name>
</gene>
<dbReference type="KEGG" id="erc:Ecym_2692"/>
<dbReference type="FunCoup" id="G8JPD4">
    <property type="interactions" value="52"/>
</dbReference>
<dbReference type="SUPFAM" id="SSF51556">
    <property type="entry name" value="Metallo-dependent hydrolases"/>
    <property type="match status" value="1"/>
</dbReference>
<accession>G8JPD4</accession>
<dbReference type="OMA" id="KREHYER"/>
<dbReference type="InParanoid" id="G8JPD4"/>
<evidence type="ECO:0008006" key="5">
    <source>
        <dbReference type="Google" id="ProtNLM"/>
    </source>
</evidence>
<organism evidence="3 4">
    <name type="scientific">Eremothecium cymbalariae (strain CBS 270.75 / DBVPG 7215 / KCTC 17166 / NRRL Y-17582)</name>
    <name type="common">Yeast</name>
    <dbReference type="NCBI Taxonomy" id="931890"/>
    <lineage>
        <taxon>Eukaryota</taxon>
        <taxon>Fungi</taxon>
        <taxon>Dikarya</taxon>
        <taxon>Ascomycota</taxon>
        <taxon>Saccharomycotina</taxon>
        <taxon>Saccharomycetes</taxon>
        <taxon>Saccharomycetales</taxon>
        <taxon>Saccharomycetaceae</taxon>
        <taxon>Eremothecium</taxon>
    </lineage>
</organism>
<feature type="binding site" evidence="2">
    <location>
        <position position="268"/>
    </location>
    <ligand>
        <name>a divalent metal cation</name>
        <dbReference type="ChEBI" id="CHEBI:60240"/>
        <label>1</label>
    </ligand>
</feature>
<dbReference type="GeneID" id="11468440"/>
<feature type="binding site" evidence="2">
    <location>
        <position position="213"/>
    </location>
    <ligand>
        <name>a divalent metal cation</name>
        <dbReference type="ChEBI" id="CHEBI:60240"/>
        <label>2</label>
    </ligand>
</feature>